<reference evidence="2 3" key="1">
    <citation type="journal article" date="2023" name="Hortic Res">
        <title>Pangenome of water caltrop reveals structural variations and asymmetric subgenome divergence after allopolyploidization.</title>
        <authorList>
            <person name="Zhang X."/>
            <person name="Chen Y."/>
            <person name="Wang L."/>
            <person name="Yuan Y."/>
            <person name="Fang M."/>
            <person name="Shi L."/>
            <person name="Lu R."/>
            <person name="Comes H.P."/>
            <person name="Ma Y."/>
            <person name="Chen Y."/>
            <person name="Huang G."/>
            <person name="Zhou Y."/>
            <person name="Zheng Z."/>
            <person name="Qiu Y."/>
        </authorList>
    </citation>
    <scope>NUCLEOTIDE SEQUENCE [LARGE SCALE GENOMIC DNA]</scope>
    <source>
        <tissue evidence="2">Roots</tissue>
    </source>
</reference>
<evidence type="ECO:0000256" key="1">
    <source>
        <dbReference type="SAM" id="SignalP"/>
    </source>
</evidence>
<feature type="chain" id="PRO_5043037649" evidence="1">
    <location>
        <begin position="28"/>
        <end position="107"/>
    </location>
</feature>
<evidence type="ECO:0000313" key="2">
    <source>
        <dbReference type="EMBL" id="KAK4780905.1"/>
    </source>
</evidence>
<proteinExistence type="predicted"/>
<name>A0AAN7QYI8_9MYRT</name>
<gene>
    <name evidence="2" type="ORF">SAY87_017011</name>
</gene>
<accession>A0AAN7QYI8</accession>
<dbReference type="Proteomes" id="UP001345219">
    <property type="component" value="Chromosome 13"/>
</dbReference>
<sequence length="107" mass="11948">MAKAMGALDFIFLLVLSFVFLPDMVKLAVCSITRLSIAEQVGTLALVIFKWRLAGLSSLRGINRAHAEMDGLRPTDRRVGGPELYAVYEKMSRLSNIESEQVELFED</sequence>
<keyword evidence="3" id="KW-1185">Reference proteome</keyword>
<dbReference type="AlphaFoldDB" id="A0AAN7QYI8"/>
<evidence type="ECO:0000313" key="3">
    <source>
        <dbReference type="Proteomes" id="UP001345219"/>
    </source>
</evidence>
<keyword evidence="1" id="KW-0732">Signal</keyword>
<feature type="signal peptide" evidence="1">
    <location>
        <begin position="1"/>
        <end position="27"/>
    </location>
</feature>
<protein>
    <submittedName>
        <fullName evidence="2">Uncharacterized protein</fullName>
    </submittedName>
</protein>
<dbReference type="EMBL" id="JAXIOK010000001">
    <property type="protein sequence ID" value="KAK4780905.1"/>
    <property type="molecule type" value="Genomic_DNA"/>
</dbReference>
<comment type="caution">
    <text evidence="2">The sequence shown here is derived from an EMBL/GenBank/DDBJ whole genome shotgun (WGS) entry which is preliminary data.</text>
</comment>
<organism evidence="2 3">
    <name type="scientific">Trapa incisa</name>
    <dbReference type="NCBI Taxonomy" id="236973"/>
    <lineage>
        <taxon>Eukaryota</taxon>
        <taxon>Viridiplantae</taxon>
        <taxon>Streptophyta</taxon>
        <taxon>Embryophyta</taxon>
        <taxon>Tracheophyta</taxon>
        <taxon>Spermatophyta</taxon>
        <taxon>Magnoliopsida</taxon>
        <taxon>eudicotyledons</taxon>
        <taxon>Gunneridae</taxon>
        <taxon>Pentapetalae</taxon>
        <taxon>rosids</taxon>
        <taxon>malvids</taxon>
        <taxon>Myrtales</taxon>
        <taxon>Lythraceae</taxon>
        <taxon>Trapa</taxon>
    </lineage>
</organism>